<organism evidence="5 6">
    <name type="scientific">Pararhodobacter oceanensis</name>
    <dbReference type="NCBI Taxonomy" id="2172121"/>
    <lineage>
        <taxon>Bacteria</taxon>
        <taxon>Pseudomonadati</taxon>
        <taxon>Pseudomonadota</taxon>
        <taxon>Alphaproteobacteria</taxon>
        <taxon>Rhodobacterales</taxon>
        <taxon>Paracoccaceae</taxon>
        <taxon>Pararhodobacter</taxon>
    </lineage>
</organism>
<dbReference type="Gene3D" id="3.30.465.10">
    <property type="match status" value="1"/>
</dbReference>
<evidence type="ECO:0000313" key="5">
    <source>
        <dbReference type="EMBL" id="PVH28465.1"/>
    </source>
</evidence>
<reference evidence="5 6" key="1">
    <citation type="submission" date="2018-04" db="EMBL/GenBank/DDBJ databases">
        <title>Pararhodobacter oceanense sp. nov., isolated from marine intertidal sediment.</title>
        <authorList>
            <person name="Wang X.-L."/>
            <person name="Du Z.-J."/>
        </authorList>
    </citation>
    <scope>NUCLEOTIDE SEQUENCE [LARGE SCALE GENOMIC DNA]</scope>
    <source>
        <strain evidence="5 6">AM505</strain>
    </source>
</reference>
<dbReference type="EMBL" id="QDKM01000005">
    <property type="protein sequence ID" value="PVH28465.1"/>
    <property type="molecule type" value="Genomic_DNA"/>
</dbReference>
<keyword evidence="1" id="KW-0285">Flavoprotein</keyword>
<name>A0A2T8HSR3_9RHOB</name>
<proteinExistence type="predicted"/>
<dbReference type="InterPro" id="IPR016167">
    <property type="entry name" value="FAD-bd_PCMH_sub1"/>
</dbReference>
<evidence type="ECO:0000256" key="3">
    <source>
        <dbReference type="ARBA" id="ARBA00023002"/>
    </source>
</evidence>
<dbReference type="GO" id="GO:0016491">
    <property type="term" value="F:oxidoreductase activity"/>
    <property type="evidence" value="ECO:0007669"/>
    <property type="project" value="UniProtKB-KW"/>
</dbReference>
<sequence length="289" mass="30956">MRPAPFSYHKAERLDQALALLAEFGEDARPIAGGQSLVPMMNLRLARPSHLVDINALDLDTIELRSDHLHIGALVRHERYARESLIAQHFPAFAEGVEWIGHPTIRRRGTLGGSISHADPTAELPALCVLLGAEIIAQSAEGSRRIPAAEFFISAYVTSLEAGEMVTGIDLPLPKGKSSGAFEEFAERSGDFAIISAGVTLEHDGRAITDARVVWSGVDLAPVMAERAGDLLRGKPLSAPEAEAAAQAMSAGITPLDDPMASAEFRHSLIVELTQRALTRACEKAMQAS</sequence>
<gene>
    <name evidence="5" type="ORF">DDE20_12910</name>
</gene>
<dbReference type="OrthoDB" id="9793944at2"/>
<comment type="caution">
    <text evidence="5">The sequence shown here is derived from an EMBL/GenBank/DDBJ whole genome shotgun (WGS) entry which is preliminary data.</text>
</comment>
<evidence type="ECO:0000259" key="4">
    <source>
        <dbReference type="PROSITE" id="PS51387"/>
    </source>
</evidence>
<dbReference type="PANTHER" id="PTHR42659">
    <property type="entry name" value="XANTHINE DEHYDROGENASE SUBUNIT C-RELATED"/>
    <property type="match status" value="1"/>
</dbReference>
<dbReference type="InterPro" id="IPR005107">
    <property type="entry name" value="CO_DH_flav_C"/>
</dbReference>
<keyword evidence="2" id="KW-0274">FAD</keyword>
<dbReference type="InterPro" id="IPR036318">
    <property type="entry name" value="FAD-bd_PCMH-like_sf"/>
</dbReference>
<dbReference type="Pfam" id="PF03450">
    <property type="entry name" value="CO_deh_flav_C"/>
    <property type="match status" value="1"/>
</dbReference>
<dbReference type="InterPro" id="IPR036683">
    <property type="entry name" value="CO_DH_flav_C_dom_sf"/>
</dbReference>
<evidence type="ECO:0000256" key="1">
    <source>
        <dbReference type="ARBA" id="ARBA00022630"/>
    </source>
</evidence>
<dbReference type="RefSeq" id="WP_116558917.1">
    <property type="nucleotide sequence ID" value="NZ_QDKM01000005.1"/>
</dbReference>
<dbReference type="SUPFAM" id="SSF56176">
    <property type="entry name" value="FAD-binding/transporter-associated domain-like"/>
    <property type="match status" value="1"/>
</dbReference>
<dbReference type="Gene3D" id="3.30.390.50">
    <property type="entry name" value="CO dehydrogenase flavoprotein, C-terminal domain"/>
    <property type="match status" value="1"/>
</dbReference>
<dbReference type="AlphaFoldDB" id="A0A2T8HSR3"/>
<feature type="domain" description="FAD-binding PCMH-type" evidence="4">
    <location>
        <begin position="1"/>
        <end position="176"/>
    </location>
</feature>
<keyword evidence="3" id="KW-0560">Oxidoreductase</keyword>
<evidence type="ECO:0000256" key="2">
    <source>
        <dbReference type="ARBA" id="ARBA00022827"/>
    </source>
</evidence>
<dbReference type="Gene3D" id="3.30.43.10">
    <property type="entry name" value="Uridine Diphospho-n-acetylenolpyruvylglucosamine Reductase, domain 2"/>
    <property type="match status" value="1"/>
</dbReference>
<dbReference type="PANTHER" id="PTHR42659:SF2">
    <property type="entry name" value="XANTHINE DEHYDROGENASE SUBUNIT C-RELATED"/>
    <property type="match status" value="1"/>
</dbReference>
<dbReference type="PROSITE" id="PS51387">
    <property type="entry name" value="FAD_PCMH"/>
    <property type="match status" value="1"/>
</dbReference>
<dbReference type="InterPro" id="IPR002346">
    <property type="entry name" value="Mopterin_DH_FAD-bd"/>
</dbReference>
<keyword evidence="6" id="KW-1185">Reference proteome</keyword>
<accession>A0A2T8HSR3</accession>
<evidence type="ECO:0000313" key="6">
    <source>
        <dbReference type="Proteomes" id="UP000245911"/>
    </source>
</evidence>
<dbReference type="SUPFAM" id="SSF55447">
    <property type="entry name" value="CO dehydrogenase flavoprotein C-terminal domain-like"/>
    <property type="match status" value="1"/>
</dbReference>
<dbReference type="InterPro" id="IPR016166">
    <property type="entry name" value="FAD-bd_PCMH"/>
</dbReference>
<dbReference type="InterPro" id="IPR051312">
    <property type="entry name" value="Diverse_Substr_Oxidored"/>
</dbReference>
<dbReference type="Pfam" id="PF00941">
    <property type="entry name" value="FAD_binding_5"/>
    <property type="match status" value="1"/>
</dbReference>
<dbReference type="GO" id="GO:0071949">
    <property type="term" value="F:FAD binding"/>
    <property type="evidence" value="ECO:0007669"/>
    <property type="project" value="InterPro"/>
</dbReference>
<dbReference type="Proteomes" id="UP000245911">
    <property type="component" value="Unassembled WGS sequence"/>
</dbReference>
<protein>
    <submittedName>
        <fullName evidence="5">Molybdopterin dehydrogenase</fullName>
    </submittedName>
</protein>
<dbReference type="SMART" id="SM01092">
    <property type="entry name" value="CO_deh_flav_C"/>
    <property type="match status" value="1"/>
</dbReference>
<dbReference type="InterPro" id="IPR016169">
    <property type="entry name" value="FAD-bd_PCMH_sub2"/>
</dbReference>